<evidence type="ECO:0000313" key="2">
    <source>
        <dbReference type="EMBL" id="CAK0883444.1"/>
    </source>
</evidence>
<feature type="region of interest" description="Disordered" evidence="1">
    <location>
        <begin position="42"/>
        <end position="71"/>
    </location>
</feature>
<evidence type="ECO:0000256" key="1">
    <source>
        <dbReference type="SAM" id="MobiDB-lite"/>
    </source>
</evidence>
<sequence>MKFPGRTRSFSRWGAAAASCAVLQATRQTELTDCTVGRAMARLPRGGRHLPRSTSSKRASRTGRRQAPERQLGAFGGAATWSLEGAGLELLPLGAPDDGLAQLALRAGQEMAQIADRFRHIANGDGSRGRRQSYLRMRHGQRAPMSMTAAEVLEAAEALARERLGPRTVLNDCVVIGDFEPNLPRQELHRDIRREAVDSTTYGLLVPLSDGARLHVVPGSHSPRDALRGTFRHDEVVCVDVPPGWAALWDGMVVHAGDAAAEGTTHNRRGGGYLMGEFVGEPGGPTASGCTLTRSSRARSALSTTRATGPSWSCGEPSWQCTGESSGTRSRAAHCCRA</sequence>
<name>A0ABN9WB03_9DINO</name>
<proteinExistence type="predicted"/>
<comment type="caution">
    <text evidence="2">The sequence shown here is derived from an EMBL/GenBank/DDBJ whole genome shotgun (WGS) entry which is preliminary data.</text>
</comment>
<dbReference type="SUPFAM" id="SSF51197">
    <property type="entry name" value="Clavaminate synthase-like"/>
    <property type="match status" value="1"/>
</dbReference>
<dbReference type="EMBL" id="CAUYUJ010018416">
    <property type="protein sequence ID" value="CAK0883444.1"/>
    <property type="molecule type" value="Genomic_DNA"/>
</dbReference>
<protein>
    <submittedName>
        <fullName evidence="2">Uncharacterized protein</fullName>
    </submittedName>
</protein>
<organism evidence="2 3">
    <name type="scientific">Prorocentrum cordatum</name>
    <dbReference type="NCBI Taxonomy" id="2364126"/>
    <lineage>
        <taxon>Eukaryota</taxon>
        <taxon>Sar</taxon>
        <taxon>Alveolata</taxon>
        <taxon>Dinophyceae</taxon>
        <taxon>Prorocentrales</taxon>
        <taxon>Prorocentraceae</taxon>
        <taxon>Prorocentrum</taxon>
    </lineage>
</organism>
<evidence type="ECO:0000313" key="3">
    <source>
        <dbReference type="Proteomes" id="UP001189429"/>
    </source>
</evidence>
<dbReference type="Proteomes" id="UP001189429">
    <property type="component" value="Unassembled WGS sequence"/>
</dbReference>
<gene>
    <name evidence="2" type="ORF">PCOR1329_LOCUS65658</name>
</gene>
<dbReference type="Gene3D" id="2.60.120.620">
    <property type="entry name" value="q2cbj1_9rhob like domain"/>
    <property type="match status" value="1"/>
</dbReference>
<keyword evidence="3" id="KW-1185">Reference proteome</keyword>
<accession>A0ABN9WB03</accession>
<reference evidence="2" key="1">
    <citation type="submission" date="2023-10" db="EMBL/GenBank/DDBJ databases">
        <authorList>
            <person name="Chen Y."/>
            <person name="Shah S."/>
            <person name="Dougan E. K."/>
            <person name="Thang M."/>
            <person name="Chan C."/>
        </authorList>
    </citation>
    <scope>NUCLEOTIDE SEQUENCE [LARGE SCALE GENOMIC DNA]</scope>
</reference>